<dbReference type="RefSeq" id="WP_018022889.1">
    <property type="nucleotide sequence ID" value="NZ_AQUX01000014.1"/>
</dbReference>
<dbReference type="HOGENOM" id="CLU_051638_3_4_11"/>
<dbReference type="GO" id="GO:0005829">
    <property type="term" value="C:cytosol"/>
    <property type="evidence" value="ECO:0007669"/>
    <property type="project" value="TreeGrafter"/>
</dbReference>
<dbReference type="CDD" id="cd03357">
    <property type="entry name" value="LbH_MAT_GAT"/>
    <property type="match status" value="1"/>
</dbReference>
<dbReference type="EMBL" id="CP006764">
    <property type="protein sequence ID" value="AIT59986.1"/>
    <property type="molecule type" value="Genomic_DNA"/>
</dbReference>
<gene>
    <name evidence="4" type="ORF">CDOO_00625</name>
</gene>
<name>A0A097ICX2_9CORY</name>
<dbReference type="InterPro" id="IPR051159">
    <property type="entry name" value="Hexapeptide_acetyltransf"/>
</dbReference>
<proteinExistence type="inferred from homology"/>
<organism evidence="4 5">
    <name type="scientific">Corynebacterium doosanense CAU 212 = DSM 45436</name>
    <dbReference type="NCBI Taxonomy" id="558173"/>
    <lineage>
        <taxon>Bacteria</taxon>
        <taxon>Bacillati</taxon>
        <taxon>Actinomycetota</taxon>
        <taxon>Actinomycetes</taxon>
        <taxon>Mycobacteriales</taxon>
        <taxon>Corynebacteriaceae</taxon>
        <taxon>Corynebacterium</taxon>
    </lineage>
</organism>
<evidence type="ECO:0000256" key="2">
    <source>
        <dbReference type="ARBA" id="ARBA00022679"/>
    </source>
</evidence>
<protein>
    <submittedName>
        <fullName evidence="4">Galactoside O-acetyltransferase</fullName>
    </submittedName>
</protein>
<dbReference type="InterPro" id="IPR001451">
    <property type="entry name" value="Hexapep"/>
</dbReference>
<keyword evidence="5" id="KW-1185">Reference proteome</keyword>
<dbReference type="InterPro" id="IPR024688">
    <property type="entry name" value="Mac_dom"/>
</dbReference>
<dbReference type="AlphaFoldDB" id="A0A097ICX2"/>
<dbReference type="Pfam" id="PF14602">
    <property type="entry name" value="Hexapep_2"/>
    <property type="match status" value="1"/>
</dbReference>
<dbReference type="OrthoDB" id="2643438at2"/>
<dbReference type="PANTHER" id="PTHR23416">
    <property type="entry name" value="SIALIC ACID SYNTHASE-RELATED"/>
    <property type="match status" value="1"/>
</dbReference>
<dbReference type="Proteomes" id="UP000029914">
    <property type="component" value="Chromosome"/>
</dbReference>
<comment type="similarity">
    <text evidence="1">Belongs to the transferase hexapeptide repeat family.</text>
</comment>
<evidence type="ECO:0000256" key="1">
    <source>
        <dbReference type="ARBA" id="ARBA00007274"/>
    </source>
</evidence>
<dbReference type="eggNOG" id="COG0110">
    <property type="taxonomic scope" value="Bacteria"/>
</dbReference>
<sequence>MSSGKWYTPGSDELEAMHARVREVLREVNALGNVDIPRAGEMLRGILAEGSHVPEWWAPMSIEYGANLSFGEKCFINTGMTIIDCAPITVGARTLFGPNCELITVGHPVQDLEMRRAGWEIAEPITIGESCWFGSRVSVMPGVTIGDRCVIAAGTVVTRDIPDDSLVMGVPGRVVRTLNDGTSPLERDDIDV</sequence>
<evidence type="ECO:0000313" key="5">
    <source>
        <dbReference type="Proteomes" id="UP000029914"/>
    </source>
</evidence>
<evidence type="ECO:0000313" key="4">
    <source>
        <dbReference type="EMBL" id="AIT59986.1"/>
    </source>
</evidence>
<dbReference type="PANTHER" id="PTHR23416:SF23">
    <property type="entry name" value="ACETYLTRANSFERASE C18B11.09C-RELATED"/>
    <property type="match status" value="1"/>
</dbReference>
<dbReference type="InterPro" id="IPR011004">
    <property type="entry name" value="Trimer_LpxA-like_sf"/>
</dbReference>
<dbReference type="KEGG" id="cdo:CDOO_00625"/>
<dbReference type="GO" id="GO:0008374">
    <property type="term" value="F:O-acyltransferase activity"/>
    <property type="evidence" value="ECO:0007669"/>
    <property type="project" value="TreeGrafter"/>
</dbReference>
<accession>A0A097ICX2</accession>
<dbReference type="Gene3D" id="2.160.10.10">
    <property type="entry name" value="Hexapeptide repeat proteins"/>
    <property type="match status" value="1"/>
</dbReference>
<reference evidence="4 5" key="1">
    <citation type="submission" date="2013-09" db="EMBL/GenBank/DDBJ databases">
        <title>Complete genome sequence of Corynebacterium doosanense CAU 212(T) (=DSM 45436(T)), isolated from activated sludge.</title>
        <authorList>
            <person name="Schaffert L."/>
            <person name="Albersmeier A."/>
            <person name="Kalinowski J."/>
            <person name="Ruckert C."/>
        </authorList>
    </citation>
    <scope>NUCLEOTIDE SEQUENCE [LARGE SCALE GENOMIC DNA]</scope>
    <source>
        <strain evidence="4 5">CAU 212</strain>
    </source>
</reference>
<feature type="domain" description="Maltose/galactoside acetyltransferase" evidence="3">
    <location>
        <begin position="1"/>
        <end position="48"/>
    </location>
</feature>
<dbReference type="STRING" id="558173.CDOO_00625"/>
<dbReference type="GO" id="GO:0016407">
    <property type="term" value="F:acetyltransferase activity"/>
    <property type="evidence" value="ECO:0007669"/>
    <property type="project" value="InterPro"/>
</dbReference>
<dbReference type="SUPFAM" id="SSF51161">
    <property type="entry name" value="Trimeric LpxA-like enzymes"/>
    <property type="match status" value="1"/>
</dbReference>
<dbReference type="Pfam" id="PF12464">
    <property type="entry name" value="Mac"/>
    <property type="match status" value="1"/>
</dbReference>
<keyword evidence="2 4" id="KW-0808">Transferase</keyword>
<evidence type="ECO:0000259" key="3">
    <source>
        <dbReference type="Pfam" id="PF12464"/>
    </source>
</evidence>